<keyword evidence="5" id="KW-1185">Reference proteome</keyword>
<organism evidence="4 5">
    <name type="scientific">Acinetobacter boissieri</name>
    <dbReference type="NCBI Taxonomy" id="1219383"/>
    <lineage>
        <taxon>Bacteria</taxon>
        <taxon>Pseudomonadati</taxon>
        <taxon>Pseudomonadota</taxon>
        <taxon>Gammaproteobacteria</taxon>
        <taxon>Moraxellales</taxon>
        <taxon>Moraxellaceae</taxon>
        <taxon>Acinetobacter</taxon>
    </lineage>
</organism>
<evidence type="ECO:0000313" key="4">
    <source>
        <dbReference type="EMBL" id="SDB83008.1"/>
    </source>
</evidence>
<dbReference type="Pfam" id="PF05426">
    <property type="entry name" value="Alginate_lyase"/>
    <property type="match status" value="1"/>
</dbReference>
<keyword evidence="2 4" id="KW-0456">Lyase</keyword>
<protein>
    <submittedName>
        <fullName evidence="4">Alginate lyase</fullName>
    </submittedName>
</protein>
<reference evidence="5" key="1">
    <citation type="submission" date="2016-09" db="EMBL/GenBank/DDBJ databases">
        <authorList>
            <person name="Varghese N."/>
            <person name="Submissions S."/>
        </authorList>
    </citation>
    <scope>NUCLEOTIDE SEQUENCE [LARGE SCALE GENOMIC DNA]</scope>
    <source>
        <strain evidence="5">ANC 4422</strain>
    </source>
</reference>
<dbReference type="InterPro" id="IPR008929">
    <property type="entry name" value="Chondroitin_lyas"/>
</dbReference>
<proteinExistence type="predicted"/>
<evidence type="ECO:0000256" key="2">
    <source>
        <dbReference type="ARBA" id="ARBA00023239"/>
    </source>
</evidence>
<dbReference type="AlphaFoldDB" id="A0A1G6GLW9"/>
<accession>A0A1G6GLW9</accession>
<dbReference type="GO" id="GO:0016829">
    <property type="term" value="F:lyase activity"/>
    <property type="evidence" value="ECO:0007669"/>
    <property type="project" value="UniProtKB-KW"/>
</dbReference>
<dbReference type="Proteomes" id="UP000242501">
    <property type="component" value="Unassembled WGS sequence"/>
</dbReference>
<evidence type="ECO:0000259" key="3">
    <source>
        <dbReference type="Pfam" id="PF05426"/>
    </source>
</evidence>
<gene>
    <name evidence="4" type="ORF">SAMN05421733_101404</name>
</gene>
<dbReference type="SUPFAM" id="SSF48230">
    <property type="entry name" value="Chondroitin AC/alginate lyase"/>
    <property type="match status" value="1"/>
</dbReference>
<name>A0A1G6GLW9_9GAMM</name>
<sequence length="316" mass="36587">MPYIQYSALVSSVSHNAQRQPHALSYLHTEGTLPNAPHYHDYIESRFDLTLMHHAALAWTLGIQPKATLAMAKAYILTWVDTYQPSYNPIDESSFALLIDSYGMLRQQFTVSEKQHIDEYLNRWAQGYIERMAKSSVKGTWINNWNSYRVELVTMIAFVLQDPQLILQAKSHYQQQIEHNIDAQGITIDYKNRDAIHYVTYDLQPLLVSAYIAQRYGQNWYDWQALNGASLKKAIQWAEPYTSGKIHHQEFAQTQVKFDQQRAAYGLANYSGMYNPKESTNYYWQLSLIQPQALTQAQQLSVYAPFNLVYGCYGRS</sequence>
<feature type="domain" description="Alginate lyase" evidence="3">
    <location>
        <begin position="17"/>
        <end position="244"/>
    </location>
</feature>
<dbReference type="GO" id="GO:0042597">
    <property type="term" value="C:periplasmic space"/>
    <property type="evidence" value="ECO:0007669"/>
    <property type="project" value="InterPro"/>
</dbReference>
<evidence type="ECO:0000313" key="5">
    <source>
        <dbReference type="Proteomes" id="UP000242501"/>
    </source>
</evidence>
<dbReference type="InterPro" id="IPR008397">
    <property type="entry name" value="Alginate_lyase_dom"/>
</dbReference>
<evidence type="ECO:0000256" key="1">
    <source>
        <dbReference type="ARBA" id="ARBA00022729"/>
    </source>
</evidence>
<dbReference type="EMBL" id="FMYL01000001">
    <property type="protein sequence ID" value="SDB83008.1"/>
    <property type="molecule type" value="Genomic_DNA"/>
</dbReference>
<keyword evidence="1" id="KW-0732">Signal</keyword>
<dbReference type="Gene3D" id="1.50.10.100">
    <property type="entry name" value="Chondroitin AC/alginate lyase"/>
    <property type="match status" value="1"/>
</dbReference>